<dbReference type="PRINTS" id="PR00463">
    <property type="entry name" value="EP450I"/>
</dbReference>
<sequence>MLFPAFITTAKSALDSQCRDDIPTFTDLQNLPYITAIVQEVLRWCTVVTAGFTHATTTPDEYAGHHIPTGTIVIPNHWWVHCDPAIYRDPAEFRPERCLGEAEGGIGKNAAFGLGKRVCLGQYLAVQSRSIVIARVLWGV</sequence>
<comment type="similarity">
    <text evidence="2 9">Belongs to the cytochrome P450 family.</text>
</comment>
<evidence type="ECO:0000256" key="4">
    <source>
        <dbReference type="ARBA" id="ARBA00022723"/>
    </source>
</evidence>
<gene>
    <name evidence="10" type="ORF">L873DRAFT_1820648</name>
</gene>
<dbReference type="GO" id="GO:0016705">
    <property type="term" value="F:oxidoreductase activity, acting on paired donors, with incorporation or reduction of molecular oxygen"/>
    <property type="evidence" value="ECO:0007669"/>
    <property type="project" value="InterPro"/>
</dbReference>
<dbReference type="GO" id="GO:0004497">
    <property type="term" value="F:monooxygenase activity"/>
    <property type="evidence" value="ECO:0007669"/>
    <property type="project" value="UniProtKB-KW"/>
</dbReference>
<keyword evidence="7 9" id="KW-0503">Monooxygenase</keyword>
<protein>
    <submittedName>
        <fullName evidence="10">Cytochrome P450</fullName>
    </submittedName>
</protein>
<evidence type="ECO:0000256" key="5">
    <source>
        <dbReference type="ARBA" id="ARBA00023002"/>
    </source>
</evidence>
<keyword evidence="5 9" id="KW-0560">Oxidoreductase</keyword>
<evidence type="ECO:0000256" key="1">
    <source>
        <dbReference type="ARBA" id="ARBA00001971"/>
    </source>
</evidence>
<organism evidence="10 11">
    <name type="scientific">Choiromyces venosus 120613-1</name>
    <dbReference type="NCBI Taxonomy" id="1336337"/>
    <lineage>
        <taxon>Eukaryota</taxon>
        <taxon>Fungi</taxon>
        <taxon>Dikarya</taxon>
        <taxon>Ascomycota</taxon>
        <taxon>Pezizomycotina</taxon>
        <taxon>Pezizomycetes</taxon>
        <taxon>Pezizales</taxon>
        <taxon>Tuberaceae</taxon>
        <taxon>Choiromyces</taxon>
    </lineage>
</organism>
<dbReference type="GO" id="GO:0005506">
    <property type="term" value="F:iron ion binding"/>
    <property type="evidence" value="ECO:0007669"/>
    <property type="project" value="InterPro"/>
</dbReference>
<dbReference type="SUPFAM" id="SSF48264">
    <property type="entry name" value="Cytochrome P450"/>
    <property type="match status" value="1"/>
</dbReference>
<evidence type="ECO:0000256" key="9">
    <source>
        <dbReference type="RuleBase" id="RU000461"/>
    </source>
</evidence>
<dbReference type="PANTHER" id="PTHR46300">
    <property type="entry name" value="P450, PUTATIVE (EUROFUNG)-RELATED-RELATED"/>
    <property type="match status" value="1"/>
</dbReference>
<reference evidence="10 11" key="1">
    <citation type="journal article" date="2018" name="Nat. Ecol. Evol.">
        <title>Pezizomycetes genomes reveal the molecular basis of ectomycorrhizal truffle lifestyle.</title>
        <authorList>
            <person name="Murat C."/>
            <person name="Payen T."/>
            <person name="Noel B."/>
            <person name="Kuo A."/>
            <person name="Morin E."/>
            <person name="Chen J."/>
            <person name="Kohler A."/>
            <person name="Krizsan K."/>
            <person name="Balestrini R."/>
            <person name="Da Silva C."/>
            <person name="Montanini B."/>
            <person name="Hainaut M."/>
            <person name="Levati E."/>
            <person name="Barry K.W."/>
            <person name="Belfiori B."/>
            <person name="Cichocki N."/>
            <person name="Clum A."/>
            <person name="Dockter R.B."/>
            <person name="Fauchery L."/>
            <person name="Guy J."/>
            <person name="Iotti M."/>
            <person name="Le Tacon F."/>
            <person name="Lindquist E.A."/>
            <person name="Lipzen A."/>
            <person name="Malagnac F."/>
            <person name="Mello A."/>
            <person name="Molinier V."/>
            <person name="Miyauchi S."/>
            <person name="Poulain J."/>
            <person name="Riccioni C."/>
            <person name="Rubini A."/>
            <person name="Sitrit Y."/>
            <person name="Splivallo R."/>
            <person name="Traeger S."/>
            <person name="Wang M."/>
            <person name="Zifcakova L."/>
            <person name="Wipf D."/>
            <person name="Zambonelli A."/>
            <person name="Paolocci F."/>
            <person name="Nowrousian M."/>
            <person name="Ottonello S."/>
            <person name="Baldrian P."/>
            <person name="Spatafora J.W."/>
            <person name="Henrissat B."/>
            <person name="Nagy L.G."/>
            <person name="Aury J.M."/>
            <person name="Wincker P."/>
            <person name="Grigoriev I.V."/>
            <person name="Bonfante P."/>
            <person name="Martin F.M."/>
        </authorList>
    </citation>
    <scope>NUCLEOTIDE SEQUENCE [LARGE SCALE GENOMIC DNA]</scope>
    <source>
        <strain evidence="10 11">120613-1</strain>
    </source>
</reference>
<evidence type="ECO:0000256" key="2">
    <source>
        <dbReference type="ARBA" id="ARBA00010617"/>
    </source>
</evidence>
<dbReference type="InterPro" id="IPR050364">
    <property type="entry name" value="Cytochrome_P450_fung"/>
</dbReference>
<evidence type="ECO:0000256" key="7">
    <source>
        <dbReference type="ARBA" id="ARBA00023033"/>
    </source>
</evidence>
<keyword evidence="3 8" id="KW-0349">Heme</keyword>
<proteinExistence type="inferred from homology"/>
<keyword evidence="11" id="KW-1185">Reference proteome</keyword>
<dbReference type="InterPro" id="IPR001128">
    <property type="entry name" value="Cyt_P450"/>
</dbReference>
<dbReference type="PROSITE" id="PS00086">
    <property type="entry name" value="CYTOCHROME_P450"/>
    <property type="match status" value="1"/>
</dbReference>
<name>A0A3N4IWZ6_9PEZI</name>
<keyword evidence="4 8" id="KW-0479">Metal-binding</keyword>
<evidence type="ECO:0000313" key="10">
    <source>
        <dbReference type="EMBL" id="RPA90722.1"/>
    </source>
</evidence>
<dbReference type="EMBL" id="ML120516">
    <property type="protein sequence ID" value="RPA90722.1"/>
    <property type="molecule type" value="Genomic_DNA"/>
</dbReference>
<dbReference type="AlphaFoldDB" id="A0A3N4IWZ6"/>
<dbReference type="OrthoDB" id="1103324at2759"/>
<evidence type="ECO:0000256" key="8">
    <source>
        <dbReference type="PIRSR" id="PIRSR602401-1"/>
    </source>
</evidence>
<evidence type="ECO:0000313" key="11">
    <source>
        <dbReference type="Proteomes" id="UP000276215"/>
    </source>
</evidence>
<dbReference type="GO" id="GO:0020037">
    <property type="term" value="F:heme binding"/>
    <property type="evidence" value="ECO:0007669"/>
    <property type="project" value="InterPro"/>
</dbReference>
<evidence type="ECO:0000256" key="3">
    <source>
        <dbReference type="ARBA" id="ARBA00022617"/>
    </source>
</evidence>
<comment type="cofactor">
    <cofactor evidence="1 8">
        <name>heme</name>
        <dbReference type="ChEBI" id="CHEBI:30413"/>
    </cofactor>
</comment>
<dbReference type="PANTHER" id="PTHR46300:SF1">
    <property type="entry name" value="P450, PUTATIVE (EUROFUNG)-RELATED"/>
    <property type="match status" value="1"/>
</dbReference>
<accession>A0A3N4IWZ6</accession>
<dbReference type="Proteomes" id="UP000276215">
    <property type="component" value="Unassembled WGS sequence"/>
</dbReference>
<dbReference type="InterPro" id="IPR017972">
    <property type="entry name" value="Cyt_P450_CS"/>
</dbReference>
<dbReference type="STRING" id="1336337.A0A3N4IWZ6"/>
<evidence type="ECO:0000256" key="6">
    <source>
        <dbReference type="ARBA" id="ARBA00023004"/>
    </source>
</evidence>
<dbReference type="InterPro" id="IPR002401">
    <property type="entry name" value="Cyt_P450_E_grp-I"/>
</dbReference>
<dbReference type="InterPro" id="IPR036396">
    <property type="entry name" value="Cyt_P450_sf"/>
</dbReference>
<dbReference type="Gene3D" id="1.10.630.10">
    <property type="entry name" value="Cytochrome P450"/>
    <property type="match status" value="1"/>
</dbReference>
<dbReference type="Pfam" id="PF00067">
    <property type="entry name" value="p450"/>
    <property type="match status" value="1"/>
</dbReference>
<feature type="binding site" description="axial binding residue" evidence="8">
    <location>
        <position position="119"/>
    </location>
    <ligand>
        <name>heme</name>
        <dbReference type="ChEBI" id="CHEBI:30413"/>
    </ligand>
    <ligandPart>
        <name>Fe</name>
        <dbReference type="ChEBI" id="CHEBI:18248"/>
    </ligandPart>
</feature>
<keyword evidence="6 8" id="KW-0408">Iron</keyword>